<reference evidence="2 3" key="1">
    <citation type="submission" date="2016-10" db="EMBL/GenBank/DDBJ databases">
        <authorList>
            <person name="de Groot N.N."/>
        </authorList>
    </citation>
    <scope>NUCLEOTIDE SEQUENCE [LARGE SCALE GENOMIC DNA]</scope>
    <source>
        <strain evidence="2 3">F</strain>
    </source>
</reference>
<dbReference type="AlphaFoldDB" id="A0A1I6IB65"/>
<dbReference type="RefSeq" id="WP_031471079.1">
    <property type="nucleotide sequence ID" value="NZ_FOZC01000001.1"/>
</dbReference>
<accession>A0A1I6IB65</accession>
<dbReference type="InterPro" id="IPR029039">
    <property type="entry name" value="Flavoprotein-like_sf"/>
</dbReference>
<proteinExistence type="predicted"/>
<dbReference type="Pfam" id="PF02525">
    <property type="entry name" value="Flavodoxin_2"/>
    <property type="match status" value="1"/>
</dbReference>
<name>A0A1I6IB65_9FIRM</name>
<dbReference type="Gene3D" id="3.40.50.360">
    <property type="match status" value="1"/>
</dbReference>
<dbReference type="PANTHER" id="PTHR43741:SF4">
    <property type="entry name" value="FMN-DEPENDENT NADH:QUINONE OXIDOREDUCTASE"/>
    <property type="match status" value="1"/>
</dbReference>
<protein>
    <submittedName>
        <fullName evidence="2">FMN-dependent NADH-azoreductase</fullName>
    </submittedName>
</protein>
<dbReference type="InterPro" id="IPR003680">
    <property type="entry name" value="Flavodoxin_fold"/>
</dbReference>
<gene>
    <name evidence="2" type="ORF">SAMN02910262_00103</name>
</gene>
<feature type="domain" description="Flavodoxin-like fold" evidence="1">
    <location>
        <begin position="2"/>
        <end position="182"/>
    </location>
</feature>
<dbReference type="SUPFAM" id="SSF52218">
    <property type="entry name" value="Flavoproteins"/>
    <property type="match status" value="1"/>
</dbReference>
<evidence type="ECO:0000313" key="2">
    <source>
        <dbReference type="EMBL" id="SFR63620.1"/>
    </source>
</evidence>
<dbReference type="PANTHER" id="PTHR43741">
    <property type="entry name" value="FMN-DEPENDENT NADH-AZOREDUCTASE 1"/>
    <property type="match status" value="1"/>
</dbReference>
<organism evidence="2 3">
    <name type="scientific">[Clostridium] aminophilum</name>
    <dbReference type="NCBI Taxonomy" id="1526"/>
    <lineage>
        <taxon>Bacteria</taxon>
        <taxon>Bacillati</taxon>
        <taxon>Bacillota</taxon>
        <taxon>Clostridia</taxon>
        <taxon>Lachnospirales</taxon>
        <taxon>Lachnospiraceae</taxon>
    </lineage>
</organism>
<evidence type="ECO:0000259" key="1">
    <source>
        <dbReference type="Pfam" id="PF02525"/>
    </source>
</evidence>
<sequence>MILFINACVRKGSRTKELAECLLAERNEPVEEVVLHNETFPSADEDFLNRRDRLIAEGKWEDPMFTRARQFAKADEIVIAAPFWDLSFPATLKQYFEQINVVGITFSYSPEGVPVGLCRAKKLTYVTTAGGGFVPEVYGAGYVKALAQGFYGIPEFKVIKATGLDVEGADVKALIEEAKEEIE</sequence>
<evidence type="ECO:0000313" key="3">
    <source>
        <dbReference type="Proteomes" id="UP000214760"/>
    </source>
</evidence>
<dbReference type="Proteomes" id="UP000214760">
    <property type="component" value="Unassembled WGS sequence"/>
</dbReference>
<dbReference type="InterPro" id="IPR050104">
    <property type="entry name" value="FMN-dep_NADH:Q_OxRdtase_AzoR1"/>
</dbReference>
<dbReference type="EMBL" id="FOZC01000001">
    <property type="protein sequence ID" value="SFR63620.1"/>
    <property type="molecule type" value="Genomic_DNA"/>
</dbReference>